<dbReference type="PRINTS" id="PR00598">
    <property type="entry name" value="HTHMARR"/>
</dbReference>
<dbReference type="PANTHER" id="PTHR33164">
    <property type="entry name" value="TRANSCRIPTIONAL REGULATOR, MARR FAMILY"/>
    <property type="match status" value="1"/>
</dbReference>
<dbReference type="AlphaFoldDB" id="A0A387B806"/>
<protein>
    <submittedName>
        <fullName evidence="2">MarR family transcriptional regulator</fullName>
    </submittedName>
</protein>
<dbReference type="PROSITE" id="PS50995">
    <property type="entry name" value="HTH_MARR_2"/>
    <property type="match status" value="1"/>
</dbReference>
<feature type="domain" description="HTH marR-type" evidence="1">
    <location>
        <begin position="11"/>
        <end position="147"/>
    </location>
</feature>
<dbReference type="Proteomes" id="UP000278886">
    <property type="component" value="Chromosome"/>
</dbReference>
<dbReference type="Pfam" id="PF12802">
    <property type="entry name" value="MarR_2"/>
    <property type="match status" value="1"/>
</dbReference>
<dbReference type="InterPro" id="IPR039422">
    <property type="entry name" value="MarR/SlyA-like"/>
</dbReference>
<proteinExistence type="predicted"/>
<gene>
    <name evidence="2" type="ORF">D7I47_06510</name>
</gene>
<keyword evidence="3" id="KW-1185">Reference proteome</keyword>
<dbReference type="GO" id="GO:0006950">
    <property type="term" value="P:response to stress"/>
    <property type="evidence" value="ECO:0007669"/>
    <property type="project" value="TreeGrafter"/>
</dbReference>
<evidence type="ECO:0000313" key="3">
    <source>
        <dbReference type="Proteomes" id="UP000278886"/>
    </source>
</evidence>
<evidence type="ECO:0000313" key="2">
    <source>
        <dbReference type="EMBL" id="AYF97941.1"/>
    </source>
</evidence>
<reference evidence="3" key="1">
    <citation type="submission" date="2018-09" db="EMBL/GenBank/DDBJ databases">
        <title>Genome sequencing of strain 2DFWR-13.</title>
        <authorList>
            <person name="Heo J."/>
            <person name="Kim S.-J."/>
            <person name="Kwon S.-W."/>
        </authorList>
    </citation>
    <scope>NUCLEOTIDE SEQUENCE [LARGE SCALE GENOMIC DNA]</scope>
    <source>
        <strain evidence="3">2DFWR-13</strain>
    </source>
</reference>
<evidence type="ECO:0000259" key="1">
    <source>
        <dbReference type="PROSITE" id="PS50995"/>
    </source>
</evidence>
<dbReference type="PANTHER" id="PTHR33164:SF99">
    <property type="entry name" value="MARR FAMILY REGULATORY PROTEIN"/>
    <property type="match status" value="1"/>
</dbReference>
<dbReference type="GO" id="GO:0003700">
    <property type="term" value="F:DNA-binding transcription factor activity"/>
    <property type="evidence" value="ECO:0007669"/>
    <property type="project" value="InterPro"/>
</dbReference>
<dbReference type="InterPro" id="IPR000835">
    <property type="entry name" value="HTH_MarR-typ"/>
</dbReference>
<dbReference type="RefSeq" id="WP_120762289.1">
    <property type="nucleotide sequence ID" value="NZ_CP032630.1"/>
</dbReference>
<dbReference type="InterPro" id="IPR036390">
    <property type="entry name" value="WH_DNA-bd_sf"/>
</dbReference>
<dbReference type="EMBL" id="CP032630">
    <property type="protein sequence ID" value="AYF97941.1"/>
    <property type="molecule type" value="Genomic_DNA"/>
</dbReference>
<sequence length="169" mass="18941">MSTTSGVSAEHWDVWREYYGAGRALTHAFDSRLQADAGISHPEYSVLVVLWSAPHRKLRTGELADALSWEKSRVSHQVTRMVARGLVERTTCETDGRGVWVGLTPEGSRVFLASTRDHTAAIRSWFFDVLTPEELRVIRDVSRRIREQLIADGAAPLPREREAEADDAA</sequence>
<dbReference type="Gene3D" id="1.10.10.10">
    <property type="entry name" value="Winged helix-like DNA-binding domain superfamily/Winged helix DNA-binding domain"/>
    <property type="match status" value="1"/>
</dbReference>
<organism evidence="2 3">
    <name type="scientific">Protaetiibacter intestinalis</name>
    <dbReference type="NCBI Taxonomy" id="2419774"/>
    <lineage>
        <taxon>Bacteria</taxon>
        <taxon>Bacillati</taxon>
        <taxon>Actinomycetota</taxon>
        <taxon>Actinomycetes</taxon>
        <taxon>Micrococcales</taxon>
        <taxon>Microbacteriaceae</taxon>
        <taxon>Protaetiibacter</taxon>
    </lineage>
</organism>
<accession>A0A387B806</accession>
<dbReference type="SUPFAM" id="SSF46785">
    <property type="entry name" value="Winged helix' DNA-binding domain"/>
    <property type="match status" value="1"/>
</dbReference>
<name>A0A387B806_9MICO</name>
<dbReference type="InterPro" id="IPR036388">
    <property type="entry name" value="WH-like_DNA-bd_sf"/>
</dbReference>
<dbReference type="SMART" id="SM00347">
    <property type="entry name" value="HTH_MARR"/>
    <property type="match status" value="1"/>
</dbReference>
<dbReference type="OrthoDB" id="3821431at2"/>
<dbReference type="KEGG" id="lyd:D7I47_06510"/>